<accession>A0A1X7FWD0</accession>
<evidence type="ECO:0000256" key="5">
    <source>
        <dbReference type="ARBA" id="ARBA00022970"/>
    </source>
</evidence>
<dbReference type="InterPro" id="IPR001851">
    <property type="entry name" value="ABC_transp_permease"/>
</dbReference>
<dbReference type="GO" id="GO:0006865">
    <property type="term" value="P:amino acid transport"/>
    <property type="evidence" value="ECO:0007669"/>
    <property type="project" value="UniProtKB-KW"/>
</dbReference>
<keyword evidence="2" id="KW-0813">Transport</keyword>
<dbReference type="AlphaFoldDB" id="A0A1X7FWD0"/>
<name>A0A1X7FWD0_9HYPH</name>
<keyword evidence="7 9" id="KW-0472">Membrane</keyword>
<feature type="transmembrane region" description="Helical" evidence="9">
    <location>
        <begin position="91"/>
        <end position="113"/>
    </location>
</feature>
<feature type="transmembrane region" description="Helical" evidence="9">
    <location>
        <begin position="6"/>
        <end position="26"/>
    </location>
</feature>
<keyword evidence="4 9" id="KW-0812">Transmembrane</keyword>
<evidence type="ECO:0000313" key="10">
    <source>
        <dbReference type="EMBL" id="SMF59890.1"/>
    </source>
</evidence>
<evidence type="ECO:0000256" key="4">
    <source>
        <dbReference type="ARBA" id="ARBA00022692"/>
    </source>
</evidence>
<keyword evidence="6 9" id="KW-1133">Transmembrane helix</keyword>
<dbReference type="GO" id="GO:0022857">
    <property type="term" value="F:transmembrane transporter activity"/>
    <property type="evidence" value="ECO:0007669"/>
    <property type="project" value="InterPro"/>
</dbReference>
<comment type="subcellular location">
    <subcellularLocation>
        <location evidence="1">Cell membrane</location>
        <topology evidence="1">Multi-pass membrane protein</topology>
    </subcellularLocation>
</comment>
<gene>
    <name evidence="10" type="ORF">SAMN02982989_0988</name>
</gene>
<dbReference type="CDD" id="cd06582">
    <property type="entry name" value="TM_PBP1_LivH_like"/>
    <property type="match status" value="1"/>
</dbReference>
<feature type="transmembrane region" description="Helical" evidence="9">
    <location>
        <begin position="60"/>
        <end position="79"/>
    </location>
</feature>
<dbReference type="GO" id="GO:0005886">
    <property type="term" value="C:plasma membrane"/>
    <property type="evidence" value="ECO:0007669"/>
    <property type="project" value="UniProtKB-SubCell"/>
</dbReference>
<evidence type="ECO:0000256" key="9">
    <source>
        <dbReference type="SAM" id="Phobius"/>
    </source>
</evidence>
<dbReference type="EMBL" id="FXAF01000008">
    <property type="protein sequence ID" value="SMF59890.1"/>
    <property type="molecule type" value="Genomic_DNA"/>
</dbReference>
<evidence type="ECO:0000256" key="7">
    <source>
        <dbReference type="ARBA" id="ARBA00023136"/>
    </source>
</evidence>
<sequence length="290" mass="30855">MLGQVVVSGLAMGAIYALVALGYAFVWKTMNIVNFAAGEFLTFGAFIFVATFVTRMDLPFYVAAPLAMVAMAGLGAAFSRIVFSRLQKQRTIVAIIATVGFGLFLKETARIIYGPEPLLYPGPFGFDSLNFGSVSISKQQILIFAVVFVIMALQYLVLRYTMIGKVMRAVAQDRETAALMGISVNWVLAGTFAYASVLSALGGILLAPMFFVTTELGTLVGLKSFVAMIIGGFGSIPGAIIGGLILGLGENVAAFLISSTYKDAIAFIVLLVFLLIRPEGLIPEANADRA</sequence>
<evidence type="ECO:0000256" key="2">
    <source>
        <dbReference type="ARBA" id="ARBA00022448"/>
    </source>
</evidence>
<feature type="transmembrane region" description="Helical" evidence="9">
    <location>
        <begin position="179"/>
        <end position="212"/>
    </location>
</feature>
<dbReference type="PANTHER" id="PTHR11795:SF445">
    <property type="entry name" value="AMINO ACID ABC TRANSPORTER PERMEASE PROTEIN"/>
    <property type="match status" value="1"/>
</dbReference>
<dbReference type="Proteomes" id="UP000192903">
    <property type="component" value="Unassembled WGS sequence"/>
</dbReference>
<dbReference type="STRING" id="464029.SAMN02982989_0988"/>
<keyword evidence="5" id="KW-0029">Amino-acid transport</keyword>
<evidence type="ECO:0000256" key="6">
    <source>
        <dbReference type="ARBA" id="ARBA00022989"/>
    </source>
</evidence>
<evidence type="ECO:0000256" key="1">
    <source>
        <dbReference type="ARBA" id="ARBA00004651"/>
    </source>
</evidence>
<feature type="transmembrane region" description="Helical" evidence="9">
    <location>
        <begin position="224"/>
        <end position="246"/>
    </location>
</feature>
<evidence type="ECO:0000256" key="8">
    <source>
        <dbReference type="ARBA" id="ARBA00037998"/>
    </source>
</evidence>
<feature type="transmembrane region" description="Helical" evidence="9">
    <location>
        <begin position="33"/>
        <end position="54"/>
    </location>
</feature>
<dbReference type="Pfam" id="PF02653">
    <property type="entry name" value="BPD_transp_2"/>
    <property type="match status" value="1"/>
</dbReference>
<feature type="transmembrane region" description="Helical" evidence="9">
    <location>
        <begin position="253"/>
        <end position="276"/>
    </location>
</feature>
<reference evidence="11" key="1">
    <citation type="submission" date="2017-04" db="EMBL/GenBank/DDBJ databases">
        <authorList>
            <person name="Varghese N."/>
            <person name="Submissions S."/>
        </authorList>
    </citation>
    <scope>NUCLEOTIDE SEQUENCE [LARGE SCALE GENOMIC DNA]</scope>
    <source>
        <strain evidence="11">B4P</strain>
    </source>
</reference>
<protein>
    <submittedName>
        <fullName evidence="10">Branched-chain amino acid transport system permease protein</fullName>
    </submittedName>
</protein>
<keyword evidence="11" id="KW-1185">Reference proteome</keyword>
<organism evidence="10 11">
    <name type="scientific">Xaviernesmea oryzae</name>
    <dbReference type="NCBI Taxonomy" id="464029"/>
    <lineage>
        <taxon>Bacteria</taxon>
        <taxon>Pseudomonadati</taxon>
        <taxon>Pseudomonadota</taxon>
        <taxon>Alphaproteobacteria</taxon>
        <taxon>Hyphomicrobiales</taxon>
        <taxon>Rhizobiaceae</taxon>
        <taxon>Rhizobium/Agrobacterium group</taxon>
        <taxon>Xaviernesmea</taxon>
    </lineage>
</organism>
<keyword evidence="3" id="KW-1003">Cell membrane</keyword>
<dbReference type="InterPro" id="IPR052157">
    <property type="entry name" value="BCAA_transport_permease"/>
</dbReference>
<proteinExistence type="inferred from homology"/>
<evidence type="ECO:0000256" key="3">
    <source>
        <dbReference type="ARBA" id="ARBA00022475"/>
    </source>
</evidence>
<comment type="similarity">
    <text evidence="8">Belongs to the binding-protein-dependent transport system permease family. LivHM subfamily.</text>
</comment>
<dbReference type="OrthoDB" id="9779023at2"/>
<evidence type="ECO:0000313" key="11">
    <source>
        <dbReference type="Proteomes" id="UP000192903"/>
    </source>
</evidence>
<dbReference type="PANTHER" id="PTHR11795">
    <property type="entry name" value="BRANCHED-CHAIN AMINO ACID TRANSPORT SYSTEM PERMEASE PROTEIN LIVH"/>
    <property type="match status" value="1"/>
</dbReference>
<feature type="transmembrane region" description="Helical" evidence="9">
    <location>
        <begin position="141"/>
        <end position="158"/>
    </location>
</feature>
<dbReference type="RefSeq" id="WP_085423871.1">
    <property type="nucleotide sequence ID" value="NZ_FXAF01000008.1"/>
</dbReference>